<evidence type="ECO:0000313" key="2">
    <source>
        <dbReference type="Proteomes" id="UP000614469"/>
    </source>
</evidence>
<dbReference type="InterPro" id="IPR056298">
    <property type="entry name" value="AlkZ-rel"/>
</dbReference>
<accession>A0A8J6NGC3</accession>
<organism evidence="1 2">
    <name type="scientific">Candidatus Desulfolinea nitratireducens</name>
    <dbReference type="NCBI Taxonomy" id="2841698"/>
    <lineage>
        <taxon>Bacteria</taxon>
        <taxon>Bacillati</taxon>
        <taxon>Chloroflexota</taxon>
        <taxon>Anaerolineae</taxon>
        <taxon>Anaerolineales</taxon>
        <taxon>Anaerolineales incertae sedis</taxon>
        <taxon>Candidatus Desulfolinea</taxon>
    </lineage>
</organism>
<dbReference type="Pfam" id="PF24741">
    <property type="entry name" value="AlkZ-rel"/>
    <property type="match status" value="1"/>
</dbReference>
<dbReference type="GO" id="GO:0003677">
    <property type="term" value="F:DNA binding"/>
    <property type="evidence" value="ECO:0007669"/>
    <property type="project" value="UniProtKB-KW"/>
</dbReference>
<name>A0A8J6NGC3_9CHLR</name>
<keyword evidence="1" id="KW-0238">DNA-binding</keyword>
<dbReference type="Proteomes" id="UP000614469">
    <property type="component" value="Unassembled WGS sequence"/>
</dbReference>
<gene>
    <name evidence="1" type="ORF">H8E29_07435</name>
</gene>
<proteinExistence type="predicted"/>
<evidence type="ECO:0000313" key="1">
    <source>
        <dbReference type="EMBL" id="MBC8335078.1"/>
    </source>
</evidence>
<comment type="caution">
    <text evidence="1">The sequence shown here is derived from an EMBL/GenBank/DDBJ whole genome shotgun (WGS) entry which is preliminary data.</text>
</comment>
<protein>
    <submittedName>
        <fullName evidence="1">Winged helix DNA-binding domain-containing protein</fullName>
    </submittedName>
</protein>
<reference evidence="1 2" key="1">
    <citation type="submission" date="2020-08" db="EMBL/GenBank/DDBJ databases">
        <title>Bridging the membrane lipid divide: bacteria of the FCB group superphylum have the potential to synthesize archaeal ether lipids.</title>
        <authorList>
            <person name="Villanueva L."/>
            <person name="Von Meijenfeldt F.A.B."/>
            <person name="Westbye A.B."/>
            <person name="Yadav S."/>
            <person name="Hopmans E.C."/>
            <person name="Dutilh B.E."/>
            <person name="Sinninghe Damste J.S."/>
        </authorList>
    </citation>
    <scope>NUCLEOTIDE SEQUENCE [LARGE SCALE GENOMIC DNA]</scope>
    <source>
        <strain evidence="1">NIOZ-UU36</strain>
    </source>
</reference>
<dbReference type="AlphaFoldDB" id="A0A8J6NGC3"/>
<dbReference type="EMBL" id="JACNJN010000090">
    <property type="protein sequence ID" value="MBC8335078.1"/>
    <property type="molecule type" value="Genomic_DNA"/>
</dbReference>
<sequence length="285" mass="32257">MKELSLEALKTYRARTFGLIPSDKLKSPTEAASFVDARGFVYFWPIKGIPLPNLWMGVAGDRPVPNEHDDPGHITWGWKDNALGKKIWYYGKILRRKATMVSLEITPYFYALTENYGSPEEDYLIAYQEGTLTQAAKLVYEALLDEGPLNTIDLKRAARLTNAKPSEFSRALETLQKDFKILPIGVSDAGAWHYSHIYEIVPRHFPDLPEQARLIGESAARRKLLTLYFEMLGASGKRDAAKLFQWPKPLLDRTLEGLVEKEILVGGMTHPKEKGEWFGLKGFIG</sequence>